<sequence>MGNPVQEGEVTNFKKFIADVGLAELKTIGRNYTWTNNHVHSRIDRILVNAEWIQKWPNMEGTIIQPGFLDHCPLMVTAAESTGRGKRPFKFFNCLAGHHKFDDIVRQCWMKISKGKPMLKVWYKLKHLKRDLKQLNNEEYNSVEPKIQAARNKLMNIQIGMASQTNDEVIALEKETKVELAKWLEVEESIMKQKARIKWLKVGDSNTTYFHACVKNRQARNHIGRLMDNTGKLLQSAKEVEEEILSFYKKLLGTAASTLPIVDLDVMQNGHTLNKQQQMQLIKPITKEEVQKALQGIDDSKAPGCDGYNSHFFKKTWNIIGEEVTEAVLEFFETTEMCKAINYTTITLIPKVKNPANIKECS</sequence>
<proteinExistence type="predicted"/>
<protein>
    <submittedName>
        <fullName evidence="2">Uncharacterized protein LOC104244372</fullName>
    </submittedName>
</protein>
<dbReference type="PANTHER" id="PTHR33710">
    <property type="entry name" value="BNAC02G09200D PROTEIN"/>
    <property type="match status" value="1"/>
</dbReference>
<dbReference type="AlphaFoldDB" id="A0A1U7Y826"/>
<evidence type="ECO:0000313" key="1">
    <source>
        <dbReference type="Proteomes" id="UP000189701"/>
    </source>
</evidence>
<keyword evidence="1" id="KW-1185">Reference proteome</keyword>
<dbReference type="InterPro" id="IPR036691">
    <property type="entry name" value="Endo/exonu/phosph_ase_sf"/>
</dbReference>
<dbReference type="OrthoDB" id="1747765at2759"/>
<reference evidence="1" key="1">
    <citation type="journal article" date="2013" name="Genome Biol.">
        <title>Reference genomes and transcriptomes of Nicotiana sylvestris and Nicotiana tomentosiformis.</title>
        <authorList>
            <person name="Sierro N."/>
            <person name="Battey J.N."/>
            <person name="Ouadi S."/>
            <person name="Bovet L."/>
            <person name="Goepfert S."/>
            <person name="Bakaher N."/>
            <person name="Peitsch M.C."/>
            <person name="Ivanov N.V."/>
        </authorList>
    </citation>
    <scope>NUCLEOTIDE SEQUENCE [LARGE SCALE GENOMIC DNA]</scope>
</reference>
<accession>A0A1U7Y826</accession>
<dbReference type="PANTHER" id="PTHR33710:SF65">
    <property type="entry name" value="ENDONUCLEASE_EXONUCLEASE_PHOSPHATASE"/>
    <property type="match status" value="1"/>
</dbReference>
<dbReference type="Proteomes" id="UP000189701">
    <property type="component" value="Unplaced"/>
</dbReference>
<dbReference type="GeneID" id="104244372"/>
<dbReference type="STRING" id="4096.A0A1U7Y826"/>
<dbReference type="KEGG" id="nsy:104244372"/>
<dbReference type="eggNOG" id="KOG1075">
    <property type="taxonomic scope" value="Eukaryota"/>
</dbReference>
<dbReference type="RefSeq" id="XP_009798086.1">
    <property type="nucleotide sequence ID" value="XM_009799784.1"/>
</dbReference>
<dbReference type="SUPFAM" id="SSF56219">
    <property type="entry name" value="DNase I-like"/>
    <property type="match status" value="1"/>
</dbReference>
<gene>
    <name evidence="2" type="primary">LOC104244372</name>
</gene>
<dbReference type="Gene3D" id="3.60.10.10">
    <property type="entry name" value="Endonuclease/exonuclease/phosphatase"/>
    <property type="match status" value="1"/>
</dbReference>
<reference evidence="2" key="2">
    <citation type="submission" date="2025-08" db="UniProtKB">
        <authorList>
            <consortium name="RefSeq"/>
        </authorList>
    </citation>
    <scope>IDENTIFICATION</scope>
    <source>
        <tissue evidence="2">Leaf</tissue>
    </source>
</reference>
<organism evidence="1 2">
    <name type="scientific">Nicotiana sylvestris</name>
    <name type="common">Wood tobacco</name>
    <name type="synonym">South American tobacco</name>
    <dbReference type="NCBI Taxonomy" id="4096"/>
    <lineage>
        <taxon>Eukaryota</taxon>
        <taxon>Viridiplantae</taxon>
        <taxon>Streptophyta</taxon>
        <taxon>Embryophyta</taxon>
        <taxon>Tracheophyta</taxon>
        <taxon>Spermatophyta</taxon>
        <taxon>Magnoliopsida</taxon>
        <taxon>eudicotyledons</taxon>
        <taxon>Gunneridae</taxon>
        <taxon>Pentapetalae</taxon>
        <taxon>asterids</taxon>
        <taxon>lamiids</taxon>
        <taxon>Solanales</taxon>
        <taxon>Solanaceae</taxon>
        <taxon>Nicotianoideae</taxon>
        <taxon>Nicotianeae</taxon>
        <taxon>Nicotiana</taxon>
    </lineage>
</organism>
<evidence type="ECO:0000313" key="2">
    <source>
        <dbReference type="RefSeq" id="XP_009798086.1"/>
    </source>
</evidence>
<name>A0A1U7Y826_NICSY</name>